<accession>A0ABV8H4N2</accession>
<sequence length="232" mass="25755">MKNFLPHLHLNFLLFFCFILISCDVISQENETSNYANKYAIAVNGSTLGGGLEVAKNISPHFNLRLRGNTFSIKDFVQEIEIDDANLNVTADSRFLEFDLSLEYLPFTQSSFKIVGGAAYFSDGETKALATYDGSFEYGEIIIGPEDIGDLRLSLDYSGIAPYLGIGMGRAVPKNKFGIAFEAGSFYLPKPQVGINATGMLAPTANQAESLQEDIKDYRWYPFLNLRLSIRI</sequence>
<dbReference type="Proteomes" id="UP001595793">
    <property type="component" value="Unassembled WGS sequence"/>
</dbReference>
<evidence type="ECO:0000313" key="1">
    <source>
        <dbReference type="EMBL" id="MFC4025892.1"/>
    </source>
</evidence>
<evidence type="ECO:0000313" key="2">
    <source>
        <dbReference type="Proteomes" id="UP001595793"/>
    </source>
</evidence>
<dbReference type="PROSITE" id="PS51257">
    <property type="entry name" value="PROKAR_LIPOPROTEIN"/>
    <property type="match status" value="1"/>
</dbReference>
<organism evidence="1 2">
    <name type="scientific">Zunongwangia endophytica</name>
    <dbReference type="NCBI Taxonomy" id="1808945"/>
    <lineage>
        <taxon>Bacteria</taxon>
        <taxon>Pseudomonadati</taxon>
        <taxon>Bacteroidota</taxon>
        <taxon>Flavobacteriia</taxon>
        <taxon>Flavobacteriales</taxon>
        <taxon>Flavobacteriaceae</taxon>
        <taxon>Zunongwangia</taxon>
    </lineage>
</organism>
<evidence type="ECO:0008006" key="3">
    <source>
        <dbReference type="Google" id="ProtNLM"/>
    </source>
</evidence>
<protein>
    <recommendedName>
        <fullName evidence="3">Outer membrane protein beta-barrel domain-containing protein</fullName>
    </recommendedName>
</protein>
<proteinExistence type="predicted"/>
<comment type="caution">
    <text evidence="1">The sequence shown here is derived from an EMBL/GenBank/DDBJ whole genome shotgun (WGS) entry which is preliminary data.</text>
</comment>
<name>A0ABV8H4N2_9FLAO</name>
<dbReference type="RefSeq" id="WP_290232911.1">
    <property type="nucleotide sequence ID" value="NZ_JAUFPZ010000002.1"/>
</dbReference>
<keyword evidence="2" id="KW-1185">Reference proteome</keyword>
<reference evidence="2" key="1">
    <citation type="journal article" date="2019" name="Int. J. Syst. Evol. Microbiol.">
        <title>The Global Catalogue of Microorganisms (GCM) 10K type strain sequencing project: providing services to taxonomists for standard genome sequencing and annotation.</title>
        <authorList>
            <consortium name="The Broad Institute Genomics Platform"/>
            <consortium name="The Broad Institute Genome Sequencing Center for Infectious Disease"/>
            <person name="Wu L."/>
            <person name="Ma J."/>
        </authorList>
    </citation>
    <scope>NUCLEOTIDE SEQUENCE [LARGE SCALE GENOMIC DNA]</scope>
    <source>
        <strain evidence="2">CECT 9128</strain>
    </source>
</reference>
<gene>
    <name evidence="1" type="ORF">ACFOS1_00600</name>
</gene>
<dbReference type="Gene3D" id="2.40.160.170">
    <property type="match status" value="1"/>
</dbReference>
<dbReference type="EMBL" id="JBHSAS010000002">
    <property type="protein sequence ID" value="MFC4025892.1"/>
    <property type="molecule type" value="Genomic_DNA"/>
</dbReference>